<dbReference type="AlphaFoldDB" id="A0A1C7LN57"/>
<dbReference type="GO" id="GO:0030246">
    <property type="term" value="F:carbohydrate binding"/>
    <property type="evidence" value="ECO:0007669"/>
    <property type="project" value="InterPro"/>
</dbReference>
<proteinExistence type="predicted"/>
<gene>
    <name evidence="2" type="primary">GALM</name>
    <name evidence="2" type="ORF">A0H81_13865</name>
</gene>
<comment type="caution">
    <text evidence="2">The sequence shown here is derived from an EMBL/GenBank/DDBJ whole genome shotgun (WGS) entry which is preliminary data.</text>
</comment>
<evidence type="ECO:0000256" key="1">
    <source>
        <dbReference type="SAM" id="SignalP"/>
    </source>
</evidence>
<keyword evidence="3" id="KW-1185">Reference proteome</keyword>
<accession>A0A1C7LN57</accession>
<dbReference type="InterPro" id="IPR011013">
    <property type="entry name" value="Gal_mutarotase_sf_dom"/>
</dbReference>
<dbReference type="InterPro" id="IPR014718">
    <property type="entry name" value="GH-type_carb-bd"/>
</dbReference>
<evidence type="ECO:0000313" key="2">
    <source>
        <dbReference type="EMBL" id="OBZ66205.1"/>
    </source>
</evidence>
<organism evidence="2 3">
    <name type="scientific">Grifola frondosa</name>
    <name type="common">Maitake</name>
    <name type="synonym">Polyporus frondosus</name>
    <dbReference type="NCBI Taxonomy" id="5627"/>
    <lineage>
        <taxon>Eukaryota</taxon>
        <taxon>Fungi</taxon>
        <taxon>Dikarya</taxon>
        <taxon>Basidiomycota</taxon>
        <taxon>Agaricomycotina</taxon>
        <taxon>Agaricomycetes</taxon>
        <taxon>Polyporales</taxon>
        <taxon>Grifolaceae</taxon>
        <taxon>Grifola</taxon>
    </lineage>
</organism>
<dbReference type="Gene3D" id="2.70.98.10">
    <property type="match status" value="1"/>
</dbReference>
<dbReference type="SUPFAM" id="SSF74650">
    <property type="entry name" value="Galactose mutarotase-like"/>
    <property type="match status" value="1"/>
</dbReference>
<dbReference type="PANTHER" id="PTHR10091">
    <property type="entry name" value="ALDOSE-1-EPIMERASE"/>
    <property type="match status" value="1"/>
</dbReference>
<dbReference type="Pfam" id="PF01263">
    <property type="entry name" value="Aldose_epim"/>
    <property type="match status" value="1"/>
</dbReference>
<feature type="chain" id="PRO_5008888697" evidence="1">
    <location>
        <begin position="25"/>
        <end position="376"/>
    </location>
</feature>
<name>A0A1C7LN57_GRIFR</name>
<feature type="signal peptide" evidence="1">
    <location>
        <begin position="1"/>
        <end position="24"/>
    </location>
</feature>
<dbReference type="GO" id="GO:0004034">
    <property type="term" value="F:aldose 1-epimerase activity"/>
    <property type="evidence" value="ECO:0007669"/>
    <property type="project" value="TreeGrafter"/>
</dbReference>
<sequence length="376" mass="40549">MAAPVDPSFAPLLLALPSFTPSLALEVLPAGLTIHRLFVQADAKVRPSPPHPFPMLTPQTHDILIGPEDPAGHLTQRYTNTIIGRYANRLPVGSFPISRNGLSATVTPLSNESDTVSLHGGRRGFDDYTWEPLADPSAAELFTKAEADTIQARVPSSAVFTRVSEDGEEGFPGRLRVEVLVGLLQPEGAPTLTQKEWNLGSVLLVYRAKLLDPGKVTPINLTQHWGFNLDASLQESLSVQDHKISIAADNTIALTPEKLSAGSLAPVTSTAHAHAKKPDGRIGAHAYDEFYLFSAARREHAFADARTRVRVHTHAGPRAGCARGAEEVVRLEGARSGLRVGFTTNRAYHFPSSPSYPRSPACISAGVRRIGRTVLH</sequence>
<evidence type="ECO:0000313" key="3">
    <source>
        <dbReference type="Proteomes" id="UP000092993"/>
    </source>
</evidence>
<dbReference type="EMBL" id="LUGG01000032">
    <property type="protein sequence ID" value="OBZ66205.1"/>
    <property type="molecule type" value="Genomic_DNA"/>
</dbReference>
<dbReference type="STRING" id="5627.A0A1C7LN57"/>
<dbReference type="OrthoDB" id="274691at2759"/>
<protein>
    <submittedName>
        <fullName evidence="2">Aldose 1-epimerase</fullName>
    </submittedName>
</protein>
<dbReference type="OMA" id="PQTHDIL"/>
<keyword evidence="1" id="KW-0732">Signal</keyword>
<dbReference type="GO" id="GO:0033499">
    <property type="term" value="P:galactose catabolic process via UDP-galactose, Leloir pathway"/>
    <property type="evidence" value="ECO:0007669"/>
    <property type="project" value="TreeGrafter"/>
</dbReference>
<dbReference type="Proteomes" id="UP000092993">
    <property type="component" value="Unassembled WGS sequence"/>
</dbReference>
<dbReference type="PANTHER" id="PTHR10091:SF0">
    <property type="entry name" value="GALACTOSE MUTAROTASE"/>
    <property type="match status" value="1"/>
</dbReference>
<dbReference type="GO" id="GO:0006006">
    <property type="term" value="P:glucose metabolic process"/>
    <property type="evidence" value="ECO:0007669"/>
    <property type="project" value="TreeGrafter"/>
</dbReference>
<dbReference type="InterPro" id="IPR008183">
    <property type="entry name" value="Aldose_1/G6P_1-epimerase"/>
</dbReference>
<reference evidence="2 3" key="1">
    <citation type="submission" date="2016-03" db="EMBL/GenBank/DDBJ databases">
        <title>Whole genome sequencing of Grifola frondosa 9006-11.</title>
        <authorList>
            <person name="Min B."/>
            <person name="Park H."/>
            <person name="Kim J.-G."/>
            <person name="Cho H."/>
            <person name="Oh Y.-L."/>
            <person name="Kong W.-S."/>
            <person name="Choi I.-G."/>
        </authorList>
    </citation>
    <scope>NUCLEOTIDE SEQUENCE [LARGE SCALE GENOMIC DNA]</scope>
    <source>
        <strain evidence="2 3">9006-11</strain>
    </source>
</reference>